<keyword evidence="3" id="KW-1185">Reference proteome</keyword>
<reference evidence="2" key="1">
    <citation type="journal article" date="2021" name="Nat. Commun.">
        <title>Genetic determinants of endophytism in the Arabidopsis root mycobiome.</title>
        <authorList>
            <person name="Mesny F."/>
            <person name="Miyauchi S."/>
            <person name="Thiergart T."/>
            <person name="Pickel B."/>
            <person name="Atanasova L."/>
            <person name="Karlsson M."/>
            <person name="Huettel B."/>
            <person name="Barry K.W."/>
            <person name="Haridas S."/>
            <person name="Chen C."/>
            <person name="Bauer D."/>
            <person name="Andreopoulos W."/>
            <person name="Pangilinan J."/>
            <person name="LaButti K."/>
            <person name="Riley R."/>
            <person name="Lipzen A."/>
            <person name="Clum A."/>
            <person name="Drula E."/>
            <person name="Henrissat B."/>
            <person name="Kohler A."/>
            <person name="Grigoriev I.V."/>
            <person name="Martin F.M."/>
            <person name="Hacquard S."/>
        </authorList>
    </citation>
    <scope>NUCLEOTIDE SEQUENCE</scope>
    <source>
        <strain evidence="2">MPI-CAGE-CH-0243</strain>
    </source>
</reference>
<comment type="caution">
    <text evidence="2">The sequence shown here is derived from an EMBL/GenBank/DDBJ whole genome shotgun (WGS) entry which is preliminary data.</text>
</comment>
<dbReference type="Pfam" id="PF00651">
    <property type="entry name" value="BTB"/>
    <property type="match status" value="1"/>
</dbReference>
<dbReference type="OrthoDB" id="5275938at2759"/>
<evidence type="ECO:0000313" key="2">
    <source>
        <dbReference type="EMBL" id="KAH7111808.1"/>
    </source>
</evidence>
<dbReference type="Proteomes" id="UP000700596">
    <property type="component" value="Unassembled WGS sequence"/>
</dbReference>
<accession>A0A9P9D330</accession>
<gene>
    <name evidence="2" type="ORF">B0J11DRAFT_447464</name>
</gene>
<dbReference type="PROSITE" id="PS50097">
    <property type="entry name" value="BTB"/>
    <property type="match status" value="1"/>
</dbReference>
<dbReference type="EMBL" id="JAGMWT010000023">
    <property type="protein sequence ID" value="KAH7111808.1"/>
    <property type="molecule type" value="Genomic_DNA"/>
</dbReference>
<dbReference type="InterPro" id="IPR000210">
    <property type="entry name" value="BTB/POZ_dom"/>
</dbReference>
<dbReference type="Gene3D" id="3.30.710.10">
    <property type="entry name" value="Potassium Channel Kv1.1, Chain A"/>
    <property type="match status" value="1"/>
</dbReference>
<evidence type="ECO:0000313" key="3">
    <source>
        <dbReference type="Proteomes" id="UP000700596"/>
    </source>
</evidence>
<dbReference type="AlphaFoldDB" id="A0A9P9D330"/>
<dbReference type="InterPro" id="IPR011333">
    <property type="entry name" value="SKP1/BTB/POZ_sf"/>
</dbReference>
<sequence length="325" mass="36477">MTIENSNRLSTLITEAASNGDVVLVVGTGEKRVRVCSGVLKIASKYFTALLGPHFNEGHDIGGNEPKEVMMPYDNAKALEIICNVIHLRNDVVPKSLDSADILDIAITADKFDCIVALKHVSTIWLNPKEKETVMGLGNLMAAAYILNDPQAFSDITRAMIFHHKDSYLLLTDSDVVLVDILPWKVFGKYYCAIFLLEERRSQLRTELLQIILKGATDAGTDDNGNCKCAWSSRHSLVYLDLLRIQEINPSQILNTTISHVITRLEQMNDPVVSGTQCSYRWHSTPSYRSQRSWRLETFMKSNGLCIDCLRFGTTAVEQNCRIKH</sequence>
<dbReference type="SUPFAM" id="SSF54695">
    <property type="entry name" value="POZ domain"/>
    <property type="match status" value="1"/>
</dbReference>
<protein>
    <recommendedName>
        <fullName evidence="1">BTB domain-containing protein</fullName>
    </recommendedName>
</protein>
<evidence type="ECO:0000259" key="1">
    <source>
        <dbReference type="PROSITE" id="PS50097"/>
    </source>
</evidence>
<organism evidence="2 3">
    <name type="scientific">Dendryphion nanum</name>
    <dbReference type="NCBI Taxonomy" id="256645"/>
    <lineage>
        <taxon>Eukaryota</taxon>
        <taxon>Fungi</taxon>
        <taxon>Dikarya</taxon>
        <taxon>Ascomycota</taxon>
        <taxon>Pezizomycotina</taxon>
        <taxon>Dothideomycetes</taxon>
        <taxon>Pleosporomycetidae</taxon>
        <taxon>Pleosporales</taxon>
        <taxon>Torulaceae</taxon>
        <taxon>Dendryphion</taxon>
    </lineage>
</organism>
<name>A0A9P9D330_9PLEO</name>
<feature type="domain" description="BTB" evidence="1">
    <location>
        <begin position="20"/>
        <end position="95"/>
    </location>
</feature>
<proteinExistence type="predicted"/>